<dbReference type="AlphaFoldDB" id="A0A0G0VYW3"/>
<comment type="caution">
    <text evidence="1">The sequence shown here is derived from an EMBL/GenBank/DDBJ whole genome shotgun (WGS) entry which is preliminary data.</text>
</comment>
<accession>A0A0G0VYW3</accession>
<dbReference type="EMBL" id="LCBC01000002">
    <property type="protein sequence ID" value="KKS04897.1"/>
    <property type="molecule type" value="Genomic_DNA"/>
</dbReference>
<proteinExistence type="predicted"/>
<dbReference type="Proteomes" id="UP000034493">
    <property type="component" value="Unassembled WGS sequence"/>
</dbReference>
<protein>
    <submittedName>
        <fullName evidence="1">Uncharacterized protein</fullName>
    </submittedName>
</protein>
<gene>
    <name evidence="1" type="ORF">UU56_C0002G0037</name>
</gene>
<reference evidence="1 2" key="1">
    <citation type="journal article" date="2015" name="Nature">
        <title>rRNA introns, odd ribosomes, and small enigmatic genomes across a large radiation of phyla.</title>
        <authorList>
            <person name="Brown C.T."/>
            <person name="Hug L.A."/>
            <person name="Thomas B.C."/>
            <person name="Sharon I."/>
            <person name="Castelle C.J."/>
            <person name="Singh A."/>
            <person name="Wilkins M.J."/>
            <person name="Williams K.H."/>
            <person name="Banfield J.F."/>
        </authorList>
    </citation>
    <scope>NUCLEOTIDE SEQUENCE [LARGE SCALE GENOMIC DNA]</scope>
</reference>
<sequence length="113" mass="13142">MSAERPRGPSKGARKHIREVKSQVRRELGLTAQVDSRIWNETVEILRLELPDFEQKIAPHLAIIYEFFELRQLIREGGSVKVIGDFYHKHGKELIQELAPAFTIVRRTLTPKR</sequence>
<organism evidence="1 2">
    <name type="scientific">Candidatus Curtissbacteria bacterium GW2011_GWA2_41_24</name>
    <dbReference type="NCBI Taxonomy" id="1618411"/>
    <lineage>
        <taxon>Bacteria</taxon>
        <taxon>Candidatus Curtissiibacteriota</taxon>
    </lineage>
</organism>
<name>A0A0G0VYW3_9BACT</name>
<evidence type="ECO:0000313" key="1">
    <source>
        <dbReference type="EMBL" id="KKS04897.1"/>
    </source>
</evidence>
<evidence type="ECO:0000313" key="2">
    <source>
        <dbReference type="Proteomes" id="UP000034493"/>
    </source>
</evidence>